<evidence type="ECO:0000256" key="2">
    <source>
        <dbReference type="ARBA" id="ARBA00022670"/>
    </source>
</evidence>
<dbReference type="InterPro" id="IPR023828">
    <property type="entry name" value="Peptidase_S8_Ser-AS"/>
</dbReference>
<dbReference type="AlphaFoldDB" id="A0AAD2DZV6"/>
<proteinExistence type="inferred from homology"/>
<dbReference type="SUPFAM" id="SSF52743">
    <property type="entry name" value="Subtilisin-like"/>
    <property type="match status" value="1"/>
</dbReference>
<feature type="domain" description="Peptidase S8/S53" evidence="7">
    <location>
        <begin position="2"/>
        <end position="74"/>
    </location>
</feature>
<dbReference type="InterPro" id="IPR036852">
    <property type="entry name" value="Peptidase_S8/S53_dom_sf"/>
</dbReference>
<comment type="similarity">
    <text evidence="1 6">Belongs to the peptidase S8 family.</text>
</comment>
<dbReference type="InterPro" id="IPR045051">
    <property type="entry name" value="SBT"/>
</dbReference>
<keyword evidence="2" id="KW-0645">Protease</keyword>
<dbReference type="GO" id="GO:0006508">
    <property type="term" value="P:proteolysis"/>
    <property type="evidence" value="ECO:0007669"/>
    <property type="project" value="UniProtKB-KW"/>
</dbReference>
<accession>A0AAD2DZV6</accession>
<keyword evidence="9" id="KW-1185">Reference proteome</keyword>
<dbReference type="InterPro" id="IPR000209">
    <property type="entry name" value="Peptidase_S8/S53_dom"/>
</dbReference>
<evidence type="ECO:0000313" key="8">
    <source>
        <dbReference type="EMBL" id="CAI9771864.1"/>
    </source>
</evidence>
<evidence type="ECO:0000256" key="5">
    <source>
        <dbReference type="ARBA" id="ARBA00022825"/>
    </source>
</evidence>
<dbReference type="Pfam" id="PF00082">
    <property type="entry name" value="Peptidase_S8"/>
    <property type="match status" value="1"/>
</dbReference>
<dbReference type="PANTHER" id="PTHR10795">
    <property type="entry name" value="PROPROTEIN CONVERTASE SUBTILISIN/KEXIN"/>
    <property type="match status" value="1"/>
</dbReference>
<evidence type="ECO:0000313" key="9">
    <source>
        <dbReference type="Proteomes" id="UP000834106"/>
    </source>
</evidence>
<keyword evidence="3" id="KW-0732">Signal</keyword>
<evidence type="ECO:0000256" key="1">
    <source>
        <dbReference type="ARBA" id="ARBA00011073"/>
    </source>
</evidence>
<organism evidence="8 9">
    <name type="scientific">Fraxinus pennsylvanica</name>
    <dbReference type="NCBI Taxonomy" id="56036"/>
    <lineage>
        <taxon>Eukaryota</taxon>
        <taxon>Viridiplantae</taxon>
        <taxon>Streptophyta</taxon>
        <taxon>Embryophyta</taxon>
        <taxon>Tracheophyta</taxon>
        <taxon>Spermatophyta</taxon>
        <taxon>Magnoliopsida</taxon>
        <taxon>eudicotyledons</taxon>
        <taxon>Gunneridae</taxon>
        <taxon>Pentapetalae</taxon>
        <taxon>asterids</taxon>
        <taxon>lamiids</taxon>
        <taxon>Lamiales</taxon>
        <taxon>Oleaceae</taxon>
        <taxon>Oleeae</taxon>
        <taxon>Fraxinus</taxon>
    </lineage>
</organism>
<dbReference type="PROSITE" id="PS00138">
    <property type="entry name" value="SUBTILASE_SER"/>
    <property type="match status" value="1"/>
</dbReference>
<evidence type="ECO:0000256" key="6">
    <source>
        <dbReference type="PROSITE-ProRule" id="PRU01240"/>
    </source>
</evidence>
<protein>
    <recommendedName>
        <fullName evidence="7">Peptidase S8/S53 domain-containing protein</fullName>
    </recommendedName>
</protein>
<dbReference type="Gene3D" id="3.40.50.200">
    <property type="entry name" value="Peptidase S8/S53 domain"/>
    <property type="match status" value="1"/>
</dbReference>
<keyword evidence="5" id="KW-0720">Serine protease</keyword>
<reference evidence="8" key="1">
    <citation type="submission" date="2023-05" db="EMBL/GenBank/DDBJ databases">
        <authorList>
            <person name="Huff M."/>
        </authorList>
    </citation>
    <scope>NUCLEOTIDE SEQUENCE</scope>
</reference>
<dbReference type="EMBL" id="OU503047">
    <property type="protein sequence ID" value="CAI9771864.1"/>
    <property type="molecule type" value="Genomic_DNA"/>
</dbReference>
<comment type="caution">
    <text evidence="6">Lacks conserved residue(s) required for the propagation of feature annotation.</text>
</comment>
<evidence type="ECO:0000259" key="7">
    <source>
        <dbReference type="Pfam" id="PF00082"/>
    </source>
</evidence>
<dbReference type="Proteomes" id="UP000834106">
    <property type="component" value="Chromosome 12"/>
</dbReference>
<evidence type="ECO:0000256" key="3">
    <source>
        <dbReference type="ARBA" id="ARBA00022729"/>
    </source>
</evidence>
<gene>
    <name evidence="8" type="ORF">FPE_LOCUS19294</name>
</gene>
<name>A0AAD2DZV6_9LAMI</name>
<sequence length="139" mass="15162">MVAPGGNILAAWTGDLGPLGLPTDDRRTKFNILSGTSISCPRVSGIAELLKSKHPDWSPVGIKSALMTTAYTHDNTQNPLIDASKAGPSSPYDHSLIYDIGAHDYFKFLCTQGLEPSQLVVFEKFSNRTCQNSLRNPWI</sequence>
<keyword evidence="4" id="KW-0378">Hydrolase</keyword>
<dbReference type="PROSITE" id="PS51892">
    <property type="entry name" value="SUBTILASE"/>
    <property type="match status" value="1"/>
</dbReference>
<evidence type="ECO:0000256" key="4">
    <source>
        <dbReference type="ARBA" id="ARBA00022801"/>
    </source>
</evidence>
<dbReference type="GO" id="GO:0004252">
    <property type="term" value="F:serine-type endopeptidase activity"/>
    <property type="evidence" value="ECO:0007669"/>
    <property type="project" value="InterPro"/>
</dbReference>